<keyword evidence="2" id="KW-1185">Reference proteome</keyword>
<sequence>MHIEKNVFDNIFNTVTDIKGKLKDNLNARTNLKIIYNCQELEFDERRPNVMPKTVYTLTKEKKRRVCEWMHGVKSYDCHVFMQKLVPVAFHEMRPELYQHHHSDDPIINRLVLTEFNDWFKRRVHPELNYMDNEQLKSRYWGPNVEVTLVPCYFVNGLQVFHGVKRIR</sequence>
<comment type="caution">
    <text evidence="1">The sequence shown here is derived from an EMBL/GenBank/DDBJ whole genome shotgun (WGS) entry which is preliminary data.</text>
</comment>
<protein>
    <submittedName>
        <fullName evidence="1">Uncharacterized protein</fullName>
    </submittedName>
</protein>
<evidence type="ECO:0000313" key="1">
    <source>
        <dbReference type="EMBL" id="KAK4400719.1"/>
    </source>
</evidence>
<organism evidence="1 2">
    <name type="scientific">Sesamum angolense</name>
    <dbReference type="NCBI Taxonomy" id="2727404"/>
    <lineage>
        <taxon>Eukaryota</taxon>
        <taxon>Viridiplantae</taxon>
        <taxon>Streptophyta</taxon>
        <taxon>Embryophyta</taxon>
        <taxon>Tracheophyta</taxon>
        <taxon>Spermatophyta</taxon>
        <taxon>Magnoliopsida</taxon>
        <taxon>eudicotyledons</taxon>
        <taxon>Gunneridae</taxon>
        <taxon>Pentapetalae</taxon>
        <taxon>asterids</taxon>
        <taxon>lamiids</taxon>
        <taxon>Lamiales</taxon>
        <taxon>Pedaliaceae</taxon>
        <taxon>Sesamum</taxon>
    </lineage>
</organism>
<evidence type="ECO:0000313" key="2">
    <source>
        <dbReference type="Proteomes" id="UP001289374"/>
    </source>
</evidence>
<name>A0AAE1WVY0_9LAMI</name>
<dbReference type="EMBL" id="JACGWL010000006">
    <property type="protein sequence ID" value="KAK4400719.1"/>
    <property type="molecule type" value="Genomic_DNA"/>
</dbReference>
<dbReference type="PANTHER" id="PTHR10775">
    <property type="entry name" value="OS08G0208400 PROTEIN"/>
    <property type="match status" value="1"/>
</dbReference>
<dbReference type="Proteomes" id="UP001289374">
    <property type="component" value="Unassembled WGS sequence"/>
</dbReference>
<proteinExistence type="predicted"/>
<dbReference type="PANTHER" id="PTHR10775:SF182">
    <property type="entry name" value="TRANSPOSON, EN_SPM-LIKE, TRANSPOSASE-ASSOCIATED DOMAIN PROTEIN-RELATED"/>
    <property type="match status" value="1"/>
</dbReference>
<dbReference type="AlphaFoldDB" id="A0AAE1WVY0"/>
<reference evidence="1" key="2">
    <citation type="journal article" date="2024" name="Plant">
        <title>Genomic evolution and insights into agronomic trait innovations of Sesamum species.</title>
        <authorList>
            <person name="Miao H."/>
            <person name="Wang L."/>
            <person name="Qu L."/>
            <person name="Liu H."/>
            <person name="Sun Y."/>
            <person name="Le M."/>
            <person name="Wang Q."/>
            <person name="Wei S."/>
            <person name="Zheng Y."/>
            <person name="Lin W."/>
            <person name="Duan Y."/>
            <person name="Cao H."/>
            <person name="Xiong S."/>
            <person name="Wang X."/>
            <person name="Wei L."/>
            <person name="Li C."/>
            <person name="Ma Q."/>
            <person name="Ju M."/>
            <person name="Zhao R."/>
            <person name="Li G."/>
            <person name="Mu C."/>
            <person name="Tian Q."/>
            <person name="Mei H."/>
            <person name="Zhang T."/>
            <person name="Gao T."/>
            <person name="Zhang H."/>
        </authorList>
    </citation>
    <scope>NUCLEOTIDE SEQUENCE</scope>
    <source>
        <strain evidence="1">K16</strain>
    </source>
</reference>
<gene>
    <name evidence="1" type="ORF">Sango_1178000</name>
</gene>
<accession>A0AAE1WVY0</accession>
<reference evidence="1" key="1">
    <citation type="submission" date="2020-06" db="EMBL/GenBank/DDBJ databases">
        <authorList>
            <person name="Li T."/>
            <person name="Hu X."/>
            <person name="Zhang T."/>
            <person name="Song X."/>
            <person name="Zhang H."/>
            <person name="Dai N."/>
            <person name="Sheng W."/>
            <person name="Hou X."/>
            <person name="Wei L."/>
        </authorList>
    </citation>
    <scope>NUCLEOTIDE SEQUENCE</scope>
    <source>
        <strain evidence="1">K16</strain>
        <tissue evidence="1">Leaf</tissue>
    </source>
</reference>